<protein>
    <submittedName>
        <fullName evidence="1">Uncharacterized protein</fullName>
    </submittedName>
</protein>
<sequence>MLSRRAALSVSRQIPTGTGRSSSSSSSSSGSCTTSVSGGPCDGLFGGSSASLSLLIRIQNPPLQDDHLENLPPPFLCPTLAERTHSRPDRQSLLSTRVTFTKNHRRPIASTSSVKLETRCATRPLPTWAIACSTRSWRPSRHQSSSPFCTAVRYRASSVLSDGFSGGRRQTGSLGEGGEGSKAFGSFDAEPPPPPPHPQRHLSPSKWATKQKPNPWSRGLDFNRYAPPLPVREEEYPATVPRLSGDDITEGTDGWSPPESETETQIPKVPRQNELSIILDTLGEVIKSEPDEESLGLINEAMDLASETFFGHGKDPARLTTPEERRAALMIVGKAAEAYIHLDDERVLDTVMKLLTFTLKEIGPLPIPYFRILLSRLGRQGRYFALLKMFGVSLKHHQGGTDEWMLYARLRAYTATEFFERIERYWEVYDDFEGRKLQVPRYVFDFLLRTYIRRGEIAKVNEVLTAMVERGHEVTAETWLVILRGRLELRPKLVNLLQREPDLEIKPSLKVLNDLLRLQAKSREVHSFLETLQLFQVPMDGVPISETRPSGGDTTTRLVPLPLPKGALPDPDAETYSICAQLFGHLGRPREALSFFRLSCLAKASITATEDPSPETETAEPTKDERTRLPMDKTPIQERKRRGYHLQHASTAVIQAFNLAFKPHAGLSFASFIMGLPDFHSVDTSADFSPESFSDLEKVSPSSLHYKAMLECSATLRDAEVARSILLDMFSRDMYYNGRIRMGISKLVFSAVNGNTSQMRWLLRQLTPRDPTEMSEDVKPVEDAPHESDRRDEAGPSASSTRLASTDEATGNSQKEKVETYKRALRLAKVLDSKGLSDKAVLSTGSGVAKTTARRAKEDEMRRWMMENPLEPDSQGVYRTAVENQTDLSVPLSPAGYAMRMRVYAVTRKDYSSAQALYRSMIGHGIRPNMLHIAPLVEGLIGLGKLEDAQTLKRNAVKICGTCPTLRIHTALIRAYLKNGNEEDLSRELEEMRASGLQADELLRSILDDARSGPGRRRGGRNRRRDREAEADEILSRPINLLDNQVVTSRFKSLLAIQAYLEAQKLIESALDQGLEPDGVTRREVMRSENYIRKMLEKAKGWWGSEGEGSADSSDNANEGGRGVRDQVSYLERAHKLAEENRERSQKARSGSLNKERKRRWEYRESVVALVKELSSGHLKRVAKERAREGRMAVKSSRGGEGEVDESEKEGRREKA</sequence>
<gene>
    <name evidence="1" type="ORF">IE53DRAFT_388175</name>
</gene>
<evidence type="ECO:0000313" key="1">
    <source>
        <dbReference type="EMBL" id="PWN49588.1"/>
    </source>
</evidence>
<proteinExistence type="predicted"/>
<dbReference type="Proteomes" id="UP000245626">
    <property type="component" value="Unassembled WGS sequence"/>
</dbReference>
<accession>A0ACD0NUU3</accession>
<keyword evidence="2" id="KW-1185">Reference proteome</keyword>
<dbReference type="EMBL" id="KZ820030">
    <property type="protein sequence ID" value="PWN49588.1"/>
    <property type="molecule type" value="Genomic_DNA"/>
</dbReference>
<evidence type="ECO:0000313" key="2">
    <source>
        <dbReference type="Proteomes" id="UP000245626"/>
    </source>
</evidence>
<reference evidence="1 2" key="1">
    <citation type="journal article" date="2018" name="Mol. Biol. Evol.">
        <title>Broad Genomic Sampling Reveals a Smut Pathogenic Ancestry of the Fungal Clade Ustilaginomycotina.</title>
        <authorList>
            <person name="Kijpornyongpan T."/>
            <person name="Mondo S.J."/>
            <person name="Barry K."/>
            <person name="Sandor L."/>
            <person name="Lee J."/>
            <person name="Lipzen A."/>
            <person name="Pangilinan J."/>
            <person name="LaButti K."/>
            <person name="Hainaut M."/>
            <person name="Henrissat B."/>
            <person name="Grigoriev I.V."/>
            <person name="Spatafora J.W."/>
            <person name="Aime M.C."/>
        </authorList>
    </citation>
    <scope>NUCLEOTIDE SEQUENCE [LARGE SCALE GENOMIC DNA]</scope>
    <source>
        <strain evidence="1 2">SA 807</strain>
    </source>
</reference>
<organism evidence="1 2">
    <name type="scientific">Violaceomyces palustris</name>
    <dbReference type="NCBI Taxonomy" id="1673888"/>
    <lineage>
        <taxon>Eukaryota</taxon>
        <taxon>Fungi</taxon>
        <taxon>Dikarya</taxon>
        <taxon>Basidiomycota</taxon>
        <taxon>Ustilaginomycotina</taxon>
        <taxon>Ustilaginomycetes</taxon>
        <taxon>Violaceomycetales</taxon>
        <taxon>Violaceomycetaceae</taxon>
        <taxon>Violaceomyces</taxon>
    </lineage>
</organism>
<name>A0ACD0NUU3_9BASI</name>